<dbReference type="EMBL" id="CP053708">
    <property type="protein sequence ID" value="QKE89137.1"/>
    <property type="molecule type" value="Genomic_DNA"/>
</dbReference>
<gene>
    <name evidence="1" type="ORF">HN018_02900</name>
</gene>
<sequence length="63" mass="6929">MPATFDRALHSLLRDAGCCWVRDGRHPVYYSPISGLNFPVPVGIKSAHTANNVLKQAGLPKHF</sequence>
<dbReference type="Proteomes" id="UP000500767">
    <property type="component" value="Chromosome"/>
</dbReference>
<reference evidence="1 2" key="1">
    <citation type="journal article" date="2014" name="World J. Microbiol. Biotechnol.">
        <title>Biodiversity and physiological characteristics of Antarctic and Arctic lichens-associated bacteria.</title>
        <authorList>
            <person name="Lee Y.M."/>
            <person name="Kim E.H."/>
            <person name="Lee H.K."/>
            <person name="Hong S.G."/>
        </authorList>
    </citation>
    <scope>NUCLEOTIDE SEQUENCE [LARGE SCALE GENOMIC DNA]</scope>
    <source>
        <strain evidence="1 2">PAMC 26569</strain>
    </source>
</reference>
<evidence type="ECO:0000313" key="1">
    <source>
        <dbReference type="EMBL" id="QKE89137.1"/>
    </source>
</evidence>
<dbReference type="KEGG" id="lck:HN018_02900"/>
<keyword evidence="2" id="KW-1185">Reference proteome</keyword>
<accession>A0A6M8HLB7</accession>
<dbReference type="AlphaFoldDB" id="A0A6M8HLB7"/>
<organism evidence="1 2">
    <name type="scientific">Lichenicola cladoniae</name>
    <dbReference type="NCBI Taxonomy" id="1484109"/>
    <lineage>
        <taxon>Bacteria</taxon>
        <taxon>Pseudomonadati</taxon>
        <taxon>Pseudomonadota</taxon>
        <taxon>Alphaproteobacteria</taxon>
        <taxon>Acetobacterales</taxon>
        <taxon>Acetobacteraceae</taxon>
        <taxon>Lichenicola</taxon>
    </lineage>
</organism>
<name>A0A6M8HLB7_9PROT</name>
<evidence type="ECO:0000313" key="2">
    <source>
        <dbReference type="Proteomes" id="UP000500767"/>
    </source>
</evidence>
<protein>
    <submittedName>
        <fullName evidence="1">Type II toxin-antitoxin system HicA family toxin</fullName>
    </submittedName>
</protein>
<proteinExistence type="predicted"/>